<dbReference type="Pfam" id="PF13515">
    <property type="entry name" value="FUSC_2"/>
    <property type="match status" value="1"/>
</dbReference>
<dbReference type="RefSeq" id="WP_207574767.1">
    <property type="nucleotide sequence ID" value="NZ_JAFNME010000008.1"/>
</dbReference>
<protein>
    <submittedName>
        <fullName evidence="7">FUSC family protein</fullName>
    </submittedName>
</protein>
<proteinExistence type="predicted"/>
<evidence type="ECO:0000256" key="1">
    <source>
        <dbReference type="ARBA" id="ARBA00004141"/>
    </source>
</evidence>
<evidence type="ECO:0000256" key="4">
    <source>
        <dbReference type="ARBA" id="ARBA00023136"/>
    </source>
</evidence>
<feature type="domain" description="Integral membrane bound transporter" evidence="6">
    <location>
        <begin position="228"/>
        <end position="352"/>
    </location>
</feature>
<feature type="transmembrane region" description="Helical" evidence="5">
    <location>
        <begin position="164"/>
        <end position="184"/>
    </location>
</feature>
<feature type="transmembrane region" description="Helical" evidence="5">
    <location>
        <begin position="219"/>
        <end position="237"/>
    </location>
</feature>
<keyword evidence="8" id="KW-1185">Reference proteome</keyword>
<evidence type="ECO:0000256" key="2">
    <source>
        <dbReference type="ARBA" id="ARBA00022692"/>
    </source>
</evidence>
<feature type="transmembrane region" description="Helical" evidence="5">
    <location>
        <begin position="341"/>
        <end position="361"/>
    </location>
</feature>
<keyword evidence="2 5" id="KW-0812">Transmembrane</keyword>
<comment type="caution">
    <text evidence="7">The sequence shown here is derived from an EMBL/GenBank/DDBJ whole genome shotgun (WGS) entry which is preliminary data.</text>
</comment>
<organism evidence="7 8">
    <name type="scientific">Comamonas denitrificans</name>
    <dbReference type="NCBI Taxonomy" id="117506"/>
    <lineage>
        <taxon>Bacteria</taxon>
        <taxon>Pseudomonadati</taxon>
        <taxon>Pseudomonadota</taxon>
        <taxon>Betaproteobacteria</taxon>
        <taxon>Burkholderiales</taxon>
        <taxon>Comamonadaceae</taxon>
        <taxon>Comamonas</taxon>
    </lineage>
</organism>
<sequence>MTLSPRRAASYRLSLRLLLSPARLRESLTTLQPQPSLRNATIAGAQVALALVLIAAALHPSPWQHVLGFACLGALAALFGRCATVAQRRRIVLIAGALLLGPVAVLSWLSWLGLPALALLLALAAITGVIAALAHRLQTGVPGAVIFIFAASAALSPVSSLQLLLERCIATALGVAVAWVLCLLTDRLRDISALPAPPTEALQHRVLTVPSPGYAPRQALRVALCAALASGLAYAAGWPHPAWAAIGAVAVQQGAHLPGTVHRAWQRTLGTLVGAALAWAFLSAAPSFWTVLLAAAVLQICTEMTIGMNYALGQIFVTPMALLMTTLAVPGEAADMALARILDTVLGAGVGTVLALAFSSVQERIELARHHRRTA</sequence>
<dbReference type="AlphaFoldDB" id="A0A939GYW3"/>
<keyword evidence="3 5" id="KW-1133">Transmembrane helix</keyword>
<dbReference type="GO" id="GO:0016020">
    <property type="term" value="C:membrane"/>
    <property type="evidence" value="ECO:0007669"/>
    <property type="project" value="UniProtKB-SubCell"/>
</dbReference>
<comment type="subcellular location">
    <subcellularLocation>
        <location evidence="1">Membrane</location>
        <topology evidence="1">Multi-pass membrane protein</topology>
    </subcellularLocation>
</comment>
<feature type="transmembrane region" description="Helical" evidence="5">
    <location>
        <begin position="40"/>
        <end position="59"/>
    </location>
</feature>
<accession>A0A939GYW3</accession>
<feature type="transmembrane region" description="Helical" evidence="5">
    <location>
        <begin position="276"/>
        <end position="298"/>
    </location>
</feature>
<gene>
    <name evidence="7" type="ORF">J1777_05135</name>
</gene>
<feature type="transmembrane region" description="Helical" evidence="5">
    <location>
        <begin position="310"/>
        <end position="329"/>
    </location>
</feature>
<evidence type="ECO:0000313" key="7">
    <source>
        <dbReference type="EMBL" id="MBO1249224.1"/>
    </source>
</evidence>
<dbReference type="EMBL" id="JAFNME010000008">
    <property type="protein sequence ID" value="MBO1249224.1"/>
    <property type="molecule type" value="Genomic_DNA"/>
</dbReference>
<name>A0A939GYW3_9BURK</name>
<feature type="transmembrane region" description="Helical" evidence="5">
    <location>
        <begin position="117"/>
        <end position="134"/>
    </location>
</feature>
<dbReference type="Proteomes" id="UP000664731">
    <property type="component" value="Unassembled WGS sequence"/>
</dbReference>
<evidence type="ECO:0000313" key="8">
    <source>
        <dbReference type="Proteomes" id="UP000664731"/>
    </source>
</evidence>
<evidence type="ECO:0000259" key="6">
    <source>
        <dbReference type="Pfam" id="PF13515"/>
    </source>
</evidence>
<keyword evidence="4 5" id="KW-0472">Membrane</keyword>
<reference evidence="7" key="1">
    <citation type="submission" date="2021-03" db="EMBL/GenBank/DDBJ databases">
        <title>Comamonas denitrificans.</title>
        <authorList>
            <person name="Finster K."/>
        </authorList>
    </citation>
    <scope>NUCLEOTIDE SEQUENCE</scope>
    <source>
        <strain evidence="7">MM2021_4</strain>
    </source>
</reference>
<dbReference type="InterPro" id="IPR049453">
    <property type="entry name" value="Memb_transporter_dom"/>
</dbReference>
<feature type="transmembrane region" description="Helical" evidence="5">
    <location>
        <begin position="91"/>
        <end position="111"/>
    </location>
</feature>
<feature type="transmembrane region" description="Helical" evidence="5">
    <location>
        <begin position="141"/>
        <end position="158"/>
    </location>
</feature>
<evidence type="ECO:0000256" key="3">
    <source>
        <dbReference type="ARBA" id="ARBA00022989"/>
    </source>
</evidence>
<evidence type="ECO:0000256" key="5">
    <source>
        <dbReference type="SAM" id="Phobius"/>
    </source>
</evidence>
<feature type="transmembrane region" description="Helical" evidence="5">
    <location>
        <begin position="65"/>
        <end position="84"/>
    </location>
</feature>